<dbReference type="PROSITE" id="PS51257">
    <property type="entry name" value="PROKAR_LIPOPROTEIN"/>
    <property type="match status" value="1"/>
</dbReference>
<dbReference type="SUPFAM" id="SSF53850">
    <property type="entry name" value="Periplasmic binding protein-like II"/>
    <property type="match status" value="1"/>
</dbReference>
<sequence>MKKNKPQCTLVQLFSVLAMFAGIILIMGCEGTQGPSGADKSTLERIQQEKVVRLGYANEAPYAYMDNETGQLTGEAPEIAKKILKQMGIKNIEGVLTEFGSLIPGLKAKRFDIIAAGMYITPQRCREIAFSNPTYGIGEAFIVQAGNPLNLHSYDDVASHPSARIGVTAGAVELQYARSTGIPNDRIVILPDPPSAVAAVQAKRVDAFAATSLTVHNLLEKTDTRIERAQPFHDPIIDGKTVVGYGAFGFRKEDEKLLAEFNKHLEKFIGTAQHLSLIEPFGFTEADLPGEITAAQLCQPND</sequence>
<dbReference type="InterPro" id="IPR001638">
    <property type="entry name" value="Solute-binding_3/MltF_N"/>
</dbReference>
<dbReference type="PANTHER" id="PTHR35936">
    <property type="entry name" value="MEMBRANE-BOUND LYTIC MUREIN TRANSGLYCOSYLASE F"/>
    <property type="match status" value="1"/>
</dbReference>
<dbReference type="NCBIfam" id="TIGR02995">
    <property type="entry name" value="ectoine_ehuB"/>
    <property type="match status" value="1"/>
</dbReference>
<dbReference type="CDD" id="cd01002">
    <property type="entry name" value="PBP2_Ehub_like"/>
    <property type="match status" value="1"/>
</dbReference>
<dbReference type="PANTHER" id="PTHR35936:SF17">
    <property type="entry name" value="ARGININE-BINDING EXTRACELLULAR PROTEIN ARTP"/>
    <property type="match status" value="1"/>
</dbReference>
<keyword evidence="2" id="KW-0732">Signal</keyword>
<dbReference type="Pfam" id="PF00497">
    <property type="entry name" value="SBP_bac_3"/>
    <property type="match status" value="1"/>
</dbReference>
<keyword evidence="5" id="KW-1185">Reference proteome</keyword>
<dbReference type="AlphaFoldDB" id="A0A4P7C093"/>
<dbReference type="GO" id="GO:0033294">
    <property type="term" value="F:ectoine binding"/>
    <property type="evidence" value="ECO:0007669"/>
    <property type="project" value="InterPro"/>
</dbReference>
<comment type="similarity">
    <text evidence="1">Belongs to the bacterial solute-binding protein 3 family.</text>
</comment>
<feature type="domain" description="Solute-binding protein family 3/N-terminal" evidence="3">
    <location>
        <begin position="51"/>
        <end position="285"/>
    </location>
</feature>
<dbReference type="GO" id="GO:0051470">
    <property type="term" value="P:ectoine transmembrane transport"/>
    <property type="evidence" value="ECO:0007669"/>
    <property type="project" value="InterPro"/>
</dbReference>
<proteinExistence type="inferred from homology"/>
<gene>
    <name evidence="4" type="primary">ehuB</name>
    <name evidence="4" type="ORF">E3U44_10630</name>
</gene>
<evidence type="ECO:0000313" key="4">
    <source>
        <dbReference type="EMBL" id="QBQ54920.1"/>
    </source>
</evidence>
<dbReference type="EMBL" id="CP038033">
    <property type="protein sequence ID" value="QBQ54920.1"/>
    <property type="molecule type" value="Genomic_DNA"/>
</dbReference>
<evidence type="ECO:0000313" key="5">
    <source>
        <dbReference type="Proteomes" id="UP000294325"/>
    </source>
</evidence>
<dbReference type="Gene3D" id="3.40.190.10">
    <property type="entry name" value="Periplasmic binding protein-like II"/>
    <property type="match status" value="2"/>
</dbReference>
<accession>A0A4P7C093</accession>
<evidence type="ECO:0000256" key="2">
    <source>
        <dbReference type="ARBA" id="ARBA00022729"/>
    </source>
</evidence>
<dbReference type="SMART" id="SM00062">
    <property type="entry name" value="PBPb"/>
    <property type="match status" value="1"/>
</dbReference>
<evidence type="ECO:0000259" key="3">
    <source>
        <dbReference type="SMART" id="SM00062"/>
    </source>
</evidence>
<protein>
    <submittedName>
        <fullName evidence="4">Ectoine/hydroxyectoine ABC transporter substrate-binding protein EhuB</fullName>
    </submittedName>
</protein>
<evidence type="ECO:0000256" key="1">
    <source>
        <dbReference type="ARBA" id="ARBA00010333"/>
    </source>
</evidence>
<organism evidence="4 5">
    <name type="scientific">Nitrosococcus wardiae</name>
    <dbReference type="NCBI Taxonomy" id="1814290"/>
    <lineage>
        <taxon>Bacteria</taxon>
        <taxon>Pseudomonadati</taxon>
        <taxon>Pseudomonadota</taxon>
        <taxon>Gammaproteobacteria</taxon>
        <taxon>Chromatiales</taxon>
        <taxon>Chromatiaceae</taxon>
        <taxon>Nitrosococcus</taxon>
    </lineage>
</organism>
<dbReference type="RefSeq" id="WP_134358135.1">
    <property type="nucleotide sequence ID" value="NZ_CP038033.1"/>
</dbReference>
<name>A0A4P7C093_9GAMM</name>
<dbReference type="OrthoDB" id="9768183at2"/>
<reference evidence="4 5" key="1">
    <citation type="submission" date="2019-03" db="EMBL/GenBank/DDBJ databases">
        <title>The genome sequence of Nitrosococcus wardiae strain D1FHST reveals the archetypal metabolic capacity of ammonia-oxidizing Gammaproteobacteria.</title>
        <authorList>
            <person name="Wang L."/>
            <person name="Lim C.K."/>
            <person name="Hanson T.E."/>
            <person name="Dang H."/>
            <person name="Klotz M.G."/>
        </authorList>
    </citation>
    <scope>NUCLEOTIDE SEQUENCE [LARGE SCALE GENOMIC DNA]</scope>
    <source>
        <strain evidence="4 5">D1FHS</strain>
    </source>
</reference>
<dbReference type="Proteomes" id="UP000294325">
    <property type="component" value="Chromosome"/>
</dbReference>
<dbReference type="InterPro" id="IPR014337">
    <property type="entry name" value="Ectoine_EhuB"/>
</dbReference>
<dbReference type="KEGG" id="nwr:E3U44_10630"/>